<keyword evidence="1" id="KW-0813">Transport</keyword>
<dbReference type="PRINTS" id="PR01165">
    <property type="entry name" value="CYCOXIDASEI"/>
</dbReference>
<feature type="transmembrane region" description="Helical" evidence="2">
    <location>
        <begin position="302"/>
        <end position="327"/>
    </location>
</feature>
<dbReference type="GO" id="GO:0016020">
    <property type="term" value="C:membrane"/>
    <property type="evidence" value="ECO:0007669"/>
    <property type="project" value="InterPro"/>
</dbReference>
<dbReference type="eggNOG" id="COG0843">
    <property type="taxonomic scope" value="Bacteria"/>
</dbReference>
<dbReference type="RefSeq" id="WP_011511156.1">
    <property type="nucleotide sequence ID" value="NC_007964.1"/>
</dbReference>
<dbReference type="InterPro" id="IPR036927">
    <property type="entry name" value="Cyt_c_oxase-like_su1_sf"/>
</dbReference>
<keyword evidence="2" id="KW-0812">Transmembrane</keyword>
<feature type="transmembrane region" description="Helical" evidence="2">
    <location>
        <begin position="200"/>
        <end position="223"/>
    </location>
</feature>
<evidence type="ECO:0000259" key="3">
    <source>
        <dbReference type="PROSITE" id="PS50855"/>
    </source>
</evidence>
<feature type="transmembrane region" description="Helical" evidence="2">
    <location>
        <begin position="235"/>
        <end position="260"/>
    </location>
</feature>
<feature type="transmembrane region" description="Helical" evidence="2">
    <location>
        <begin position="272"/>
        <end position="290"/>
    </location>
</feature>
<feature type="transmembrane region" description="Helical" evidence="2">
    <location>
        <begin position="412"/>
        <end position="432"/>
    </location>
</feature>
<dbReference type="Gene3D" id="1.20.210.10">
    <property type="entry name" value="Cytochrome c oxidase-like, subunit I domain"/>
    <property type="match status" value="1"/>
</dbReference>
<evidence type="ECO:0000313" key="5">
    <source>
        <dbReference type="Proteomes" id="UP000001953"/>
    </source>
</evidence>
<name>Q1QJV7_NITHX</name>
<keyword evidence="1" id="KW-0679">Respiratory chain</keyword>
<dbReference type="EMBL" id="CP000319">
    <property type="protein sequence ID" value="ABE63490.1"/>
    <property type="molecule type" value="Genomic_DNA"/>
</dbReference>
<proteinExistence type="predicted"/>
<dbReference type="STRING" id="323097.Nham_2711"/>
<feature type="transmembrane region" description="Helical" evidence="2">
    <location>
        <begin position="339"/>
        <end position="360"/>
    </location>
</feature>
<feature type="transmembrane region" description="Helical" evidence="2">
    <location>
        <begin position="452"/>
        <end position="472"/>
    </location>
</feature>
<dbReference type="GO" id="GO:0004129">
    <property type="term" value="F:cytochrome-c oxidase activity"/>
    <property type="evidence" value="ECO:0007669"/>
    <property type="project" value="InterPro"/>
</dbReference>
<evidence type="ECO:0000256" key="2">
    <source>
        <dbReference type="SAM" id="Phobius"/>
    </source>
</evidence>
<keyword evidence="5" id="KW-1185">Reference proteome</keyword>
<dbReference type="Proteomes" id="UP000001953">
    <property type="component" value="Chromosome"/>
</dbReference>
<keyword evidence="2" id="KW-1133">Transmembrane helix</keyword>
<dbReference type="HOGENOM" id="CLU_042910_0_0_5"/>
<dbReference type="OrthoDB" id="9764568at2"/>
<dbReference type="InterPro" id="IPR023616">
    <property type="entry name" value="Cyt_c_oxase-like_su1_dom"/>
</dbReference>
<dbReference type="AlphaFoldDB" id="Q1QJV7"/>
<feature type="transmembrane region" description="Helical" evidence="2">
    <location>
        <begin position="92"/>
        <end position="121"/>
    </location>
</feature>
<gene>
    <name evidence="4" type="ordered locus">Nham_2711</name>
</gene>
<dbReference type="InterPro" id="IPR000883">
    <property type="entry name" value="Cyt_C_Oxase_1"/>
</dbReference>
<reference evidence="4 5" key="1">
    <citation type="submission" date="2006-03" db="EMBL/GenBank/DDBJ databases">
        <title>Complete sequence of chromosome of Nitrobacter hamburgensis X14.</title>
        <authorList>
            <consortium name="US DOE Joint Genome Institute"/>
            <person name="Copeland A."/>
            <person name="Lucas S."/>
            <person name="Lapidus A."/>
            <person name="Barry K."/>
            <person name="Detter J.C."/>
            <person name="Glavina del Rio T."/>
            <person name="Hammon N."/>
            <person name="Israni S."/>
            <person name="Dalin E."/>
            <person name="Tice H."/>
            <person name="Pitluck S."/>
            <person name="Chain P."/>
            <person name="Malfatti S."/>
            <person name="Shin M."/>
            <person name="Vergez L."/>
            <person name="Schmutz J."/>
            <person name="Larimer F."/>
            <person name="Land M."/>
            <person name="Hauser L."/>
            <person name="Kyrpides N."/>
            <person name="Ivanova N."/>
            <person name="Ward B."/>
            <person name="Arp D."/>
            <person name="Klotz M."/>
            <person name="Stein L."/>
            <person name="O'Mullan G."/>
            <person name="Starkenburg S."/>
            <person name="Sayavedra L."/>
            <person name="Poret-Peterson A.T."/>
            <person name="Gentry M.E."/>
            <person name="Bruce D."/>
            <person name="Richardson P."/>
        </authorList>
    </citation>
    <scope>NUCLEOTIDE SEQUENCE [LARGE SCALE GENOMIC DNA]</scope>
    <source>
        <strain evidence="5">DSM 10229 / NCIMB 13809 / X14</strain>
    </source>
</reference>
<dbReference type="GO" id="GO:0020037">
    <property type="term" value="F:heme binding"/>
    <property type="evidence" value="ECO:0007669"/>
    <property type="project" value="InterPro"/>
</dbReference>
<accession>Q1QJV7</accession>
<feature type="transmembrane region" description="Helical" evidence="2">
    <location>
        <begin position="133"/>
        <end position="155"/>
    </location>
</feature>
<dbReference type="SUPFAM" id="SSF81442">
    <property type="entry name" value="Cytochrome c oxidase subunit I-like"/>
    <property type="match status" value="1"/>
</dbReference>
<feature type="transmembrane region" description="Helical" evidence="2">
    <location>
        <begin position="18"/>
        <end position="41"/>
    </location>
</feature>
<keyword evidence="2" id="KW-0472">Membrane</keyword>
<dbReference type="KEGG" id="nha:Nham_2711"/>
<dbReference type="PROSITE" id="PS50855">
    <property type="entry name" value="COX1"/>
    <property type="match status" value="1"/>
</dbReference>
<evidence type="ECO:0000256" key="1">
    <source>
        <dbReference type="ARBA" id="ARBA00022660"/>
    </source>
</evidence>
<feature type="domain" description="Cytochrome oxidase subunit I profile" evidence="3">
    <location>
        <begin position="19"/>
        <end position="484"/>
    </location>
</feature>
<evidence type="ECO:0000313" key="4">
    <source>
        <dbReference type="EMBL" id="ABE63490.1"/>
    </source>
</evidence>
<dbReference type="PANTHER" id="PTHR10422">
    <property type="entry name" value="CYTOCHROME C OXIDASE SUBUNIT 1"/>
    <property type="match status" value="1"/>
</dbReference>
<keyword evidence="1" id="KW-0249">Electron transport</keyword>
<protein>
    <submittedName>
        <fullName evidence="4">Cytochrome c oxidase, subunit I</fullName>
    </submittedName>
</protein>
<sequence length="484" mass="52028">MTVQAVQSRSGMSARAAVLAYIVVSGLVLLLMMLLGLTMRLAQAQWISIQPDFFYVIMTMHGAGMVGIAGLSGAAVMWYFVRRHVPVSTAVFVANLVFFLIGAVLILGSGFIGGFAAAWTFLFPLPAHSGELWSVNAAASYMVGLLFIGVGFLLLHLDIARGILSVYGGLGAALGVKQVLGLAPEDEGPPAAVTASTMVLIVNILGILLGAAVLVVSLVNLYVPSFTFNALAAKNMIFFFGHVFINATIYMAVIAVYEILPVFTHRKWKTNRAFYLAWVLSTMMVLAVYPHHLLMDFAMPTWVLIASQIISWLSGLPVLLVTAFGALTNVYRSGIKWTVPAGLVFVGVAGWAIGVIPAIADGTIEVNSFMHNTQWVPGHFHTYLLLGMVAMFFGFMTYLVPRTTGALLPFGFWLYLVGGSVFVLSFLAAGSVSVPRRYAVHLPEWLPYDRVASIGGTLAVLGALILVLNFVIGLPSAMREEAEA</sequence>
<dbReference type="Pfam" id="PF00115">
    <property type="entry name" value="COX1"/>
    <property type="match status" value="1"/>
</dbReference>
<feature type="transmembrane region" description="Helical" evidence="2">
    <location>
        <begin position="380"/>
        <end position="400"/>
    </location>
</feature>
<organism evidence="4 5">
    <name type="scientific">Nitrobacter hamburgensis (strain DSM 10229 / NCIMB 13809 / X14)</name>
    <dbReference type="NCBI Taxonomy" id="323097"/>
    <lineage>
        <taxon>Bacteria</taxon>
        <taxon>Pseudomonadati</taxon>
        <taxon>Pseudomonadota</taxon>
        <taxon>Alphaproteobacteria</taxon>
        <taxon>Hyphomicrobiales</taxon>
        <taxon>Nitrobacteraceae</taxon>
        <taxon>Nitrobacter</taxon>
    </lineage>
</organism>
<feature type="transmembrane region" description="Helical" evidence="2">
    <location>
        <begin position="53"/>
        <end position="80"/>
    </location>
</feature>
<dbReference type="GO" id="GO:0009060">
    <property type="term" value="P:aerobic respiration"/>
    <property type="evidence" value="ECO:0007669"/>
    <property type="project" value="InterPro"/>
</dbReference>